<comment type="function">
    <text evidence="8">Component of the cytochrome c oxidase, the last enzyme in the mitochondrial electron transport chain which drives oxidative phosphorylation. The respiratory chain contains 3 multisubunit complexes succinate dehydrogenase (complex II, CII), ubiquinol-cytochrome c oxidoreductase (cytochrome b-c1 complex, complex III, CIII) and cytochrome c oxidase (complex IV, CIV), that cooperate to transfer electrons derived from NADH and succinate to molecular oxygen, creating an electrochemical gradient over the inner membrane that drives transmembrane transport and the ATP synthase. Cytochrome c oxidase is the component of the respiratory chain that catalyzes the reduction of oxygen to water. Electrons originating from reduced cytochrome c in the intermembrane space (IMS) are transferred via the dinuclear copper A center (CU(A)) of subunit 2 and heme A of subunit 1 to the active site in subunit 1, a binuclear center (BNC) formed by heme A3 and copper B (CU(B)). The BNC reduces molecular oxygen to 2 water molecules using 4 electrons from cytochrome c in the IMS and 4 protons from the mitochondrial matrix.</text>
</comment>
<dbReference type="CTD" id="4514"/>
<dbReference type="PANTHER" id="PTHR11403:SF7">
    <property type="entry name" value="CYTOCHROME C OXIDASE SUBUNIT 3"/>
    <property type="match status" value="1"/>
</dbReference>
<keyword evidence="5" id="KW-1278">Translocase</keyword>
<comment type="subcellular location">
    <subcellularLocation>
        <location evidence="1">Membrane</location>
        <topology evidence="1">Multi-pass membrane protein</topology>
    </subcellularLocation>
</comment>
<sequence length="260" mass="30245">MQTRTPFHLVEYSPWPLLTSLSILSIPISTIMFIRFNFFLLLNFTLFSTAILAYLWWRDIVRESTYQGYHTSYVSFGLKLGMSLFILSEICFFFAFFWAYFHSSLSPSIEIGSTWPPIGIFTLETFQVPLLNTCVLLLSGVSITWAHHSIEAQKRSSSFMGLFITVILGMYFLNLQYSEYNETAFSIADSVYGSTFFMATGFHGLHVMVGVTFLIICTIRCFKYHFSKNHHIGFLAAAWYWHFVDVVWLFLYISIYWWGS</sequence>
<reference evidence="11" key="1">
    <citation type="journal article" date="2011" name="BMC Evol. Biol.">
        <title>Ten new complete mitochondrial genomes of pulmonates (Mollusca: Gastropoda) and their impact on phylogenetic relationships.</title>
        <authorList>
            <person name="White T.R."/>
            <person name="Conrad M.M."/>
            <person name="Tseng R."/>
            <person name="Balayan S."/>
            <person name="Golding R."/>
            <person name="de Frias Martins A.M."/>
            <person name="Dayrat B.A."/>
        </authorList>
    </citation>
    <scope>NUCLEOTIDE SEQUENCE</scope>
</reference>
<evidence type="ECO:0000256" key="2">
    <source>
        <dbReference type="ARBA" id="ARBA00010581"/>
    </source>
</evidence>
<dbReference type="GO" id="GO:0004129">
    <property type="term" value="F:cytochrome-c oxidase activity"/>
    <property type="evidence" value="ECO:0007669"/>
    <property type="project" value="InterPro"/>
</dbReference>
<reference evidence="11" key="2">
    <citation type="submission" date="2011-08" db="EMBL/GenBank/DDBJ databases">
        <authorList>
            <person name="Dayrat B."/>
        </authorList>
    </citation>
    <scope>NUCLEOTIDE SEQUENCE</scope>
</reference>
<dbReference type="GO" id="GO:0006123">
    <property type="term" value="P:mitochondrial electron transport, cytochrome c to oxygen"/>
    <property type="evidence" value="ECO:0007669"/>
    <property type="project" value="TreeGrafter"/>
</dbReference>
<evidence type="ECO:0000313" key="11">
    <source>
        <dbReference type="EMBL" id="AEQ93923.1"/>
    </source>
</evidence>
<evidence type="ECO:0000256" key="4">
    <source>
        <dbReference type="ARBA" id="ARBA00022692"/>
    </source>
</evidence>
<dbReference type="CDD" id="cd01665">
    <property type="entry name" value="Cyt_c_Oxidase_III"/>
    <property type="match status" value="1"/>
</dbReference>
<dbReference type="InterPro" id="IPR033945">
    <property type="entry name" value="Cyt_c_oxase_su3_dom"/>
</dbReference>
<dbReference type="GO" id="GO:0005739">
    <property type="term" value="C:mitochondrion"/>
    <property type="evidence" value="ECO:0007669"/>
    <property type="project" value="TreeGrafter"/>
</dbReference>
<keyword evidence="7 9" id="KW-0472">Membrane</keyword>
<evidence type="ECO:0000256" key="9">
    <source>
        <dbReference type="SAM" id="Phobius"/>
    </source>
</evidence>
<dbReference type="PROSITE" id="PS50253">
    <property type="entry name" value="COX3"/>
    <property type="match status" value="1"/>
</dbReference>
<name>G8HSH3_9EUPU</name>
<gene>
    <name evidence="11" type="primary">cox3</name>
</gene>
<dbReference type="PANTHER" id="PTHR11403">
    <property type="entry name" value="CYTOCHROME C OXIDASE SUBUNIT III"/>
    <property type="match status" value="1"/>
</dbReference>
<dbReference type="GeneID" id="11341294"/>
<proteinExistence type="inferred from homology"/>
<dbReference type="Gene3D" id="1.10.287.70">
    <property type="match status" value="1"/>
</dbReference>
<dbReference type="GO" id="GO:0016020">
    <property type="term" value="C:membrane"/>
    <property type="evidence" value="ECO:0007669"/>
    <property type="project" value="UniProtKB-SubCell"/>
</dbReference>
<evidence type="ECO:0000256" key="8">
    <source>
        <dbReference type="RuleBase" id="RU003375"/>
    </source>
</evidence>
<evidence type="ECO:0000256" key="3">
    <source>
        <dbReference type="ARBA" id="ARBA00015944"/>
    </source>
</evidence>
<feature type="transmembrane region" description="Helical" evidence="9">
    <location>
        <begin position="78"/>
        <end position="101"/>
    </location>
</feature>
<evidence type="ECO:0000256" key="6">
    <source>
        <dbReference type="ARBA" id="ARBA00022989"/>
    </source>
</evidence>
<evidence type="ECO:0000256" key="1">
    <source>
        <dbReference type="ARBA" id="ARBA00004141"/>
    </source>
</evidence>
<dbReference type="RefSeq" id="YP_004935077.1">
    <property type="nucleotide sequence ID" value="NC_016190.1"/>
</dbReference>
<keyword evidence="6 9" id="KW-1133">Transmembrane helix</keyword>
<keyword evidence="8 11" id="KW-0496">Mitochondrion</keyword>
<evidence type="ECO:0000256" key="7">
    <source>
        <dbReference type="ARBA" id="ARBA00023136"/>
    </source>
</evidence>
<dbReference type="SUPFAM" id="SSF81452">
    <property type="entry name" value="Cytochrome c oxidase subunit III-like"/>
    <property type="match status" value="1"/>
</dbReference>
<protein>
    <recommendedName>
        <fullName evidence="3 8">Cytochrome c oxidase subunit 3</fullName>
    </recommendedName>
</protein>
<feature type="transmembrane region" description="Helical" evidence="9">
    <location>
        <begin position="234"/>
        <end position="258"/>
    </location>
</feature>
<organism evidence="11">
    <name type="scientific">Succinea putris</name>
    <name type="common">European ambersnail</name>
    <dbReference type="NCBI Taxonomy" id="145427"/>
    <lineage>
        <taxon>Eukaryota</taxon>
        <taxon>Metazoa</taxon>
        <taxon>Spiralia</taxon>
        <taxon>Lophotrochozoa</taxon>
        <taxon>Mollusca</taxon>
        <taxon>Gastropoda</taxon>
        <taxon>Heterobranchia</taxon>
        <taxon>Euthyneura</taxon>
        <taxon>Panpulmonata</taxon>
        <taxon>Eupulmonata</taxon>
        <taxon>Stylommatophora</taxon>
        <taxon>Helicina</taxon>
        <taxon>Succineoidea</taxon>
        <taxon>Succineidae</taxon>
        <taxon>Succinea</taxon>
    </lineage>
</organism>
<dbReference type="AlphaFoldDB" id="G8HSH3"/>
<evidence type="ECO:0000259" key="10">
    <source>
        <dbReference type="PROSITE" id="PS50253"/>
    </source>
</evidence>
<dbReference type="InterPro" id="IPR024791">
    <property type="entry name" value="Cyt_c/ubiquinol_Oxase_su3"/>
</dbReference>
<feature type="transmembrane region" description="Helical" evidence="9">
    <location>
        <begin position="38"/>
        <end position="57"/>
    </location>
</feature>
<comment type="similarity">
    <text evidence="2 8">Belongs to the cytochrome c oxidase subunit 3 family.</text>
</comment>
<feature type="transmembrane region" description="Helical" evidence="9">
    <location>
        <begin position="158"/>
        <end position="177"/>
    </location>
</feature>
<evidence type="ECO:0000256" key="5">
    <source>
        <dbReference type="ARBA" id="ARBA00022967"/>
    </source>
</evidence>
<dbReference type="Gene3D" id="1.20.120.80">
    <property type="entry name" value="Cytochrome c oxidase, subunit III, four-helix bundle"/>
    <property type="match status" value="1"/>
</dbReference>
<accession>G8HSH3</accession>
<dbReference type="InterPro" id="IPR000298">
    <property type="entry name" value="Cyt_c_oxidase-like_su3"/>
</dbReference>
<feature type="transmembrane region" description="Helical" evidence="9">
    <location>
        <begin position="126"/>
        <end position="146"/>
    </location>
</feature>
<feature type="transmembrane region" description="Helical" evidence="9">
    <location>
        <begin position="12"/>
        <end position="32"/>
    </location>
</feature>
<feature type="domain" description="Heme-copper oxidase subunit III family profile" evidence="10">
    <location>
        <begin position="3"/>
        <end position="260"/>
    </location>
</feature>
<dbReference type="FunFam" id="1.20.120.80:FF:000002">
    <property type="entry name" value="Cytochrome c oxidase subunit 3"/>
    <property type="match status" value="1"/>
</dbReference>
<geneLocation type="mitochondrion" evidence="11"/>
<dbReference type="EMBL" id="JN627206">
    <property type="protein sequence ID" value="AEQ93923.1"/>
    <property type="molecule type" value="Genomic_DNA"/>
</dbReference>
<dbReference type="InterPro" id="IPR035973">
    <property type="entry name" value="Cyt_c_oxidase_su3-like_sf"/>
</dbReference>
<feature type="transmembrane region" description="Helical" evidence="9">
    <location>
        <begin position="197"/>
        <end position="222"/>
    </location>
</feature>
<keyword evidence="4 8" id="KW-0812">Transmembrane</keyword>
<dbReference type="InterPro" id="IPR013833">
    <property type="entry name" value="Cyt_c_oxidase_su3_a-hlx"/>
</dbReference>
<dbReference type="Pfam" id="PF00510">
    <property type="entry name" value="COX3"/>
    <property type="match status" value="1"/>
</dbReference>